<dbReference type="InParanoid" id="A0A2K1JV09"/>
<dbReference type="PaxDb" id="3218-PP1S80_127V6.1"/>
<organism evidence="2">
    <name type="scientific">Physcomitrium patens</name>
    <name type="common">Spreading-leaved earth moss</name>
    <name type="synonym">Physcomitrella patens</name>
    <dbReference type="NCBI Taxonomy" id="3218"/>
    <lineage>
        <taxon>Eukaryota</taxon>
        <taxon>Viridiplantae</taxon>
        <taxon>Streptophyta</taxon>
        <taxon>Embryophyta</taxon>
        <taxon>Bryophyta</taxon>
        <taxon>Bryophytina</taxon>
        <taxon>Bryopsida</taxon>
        <taxon>Funariidae</taxon>
        <taxon>Funariales</taxon>
        <taxon>Funariaceae</taxon>
        <taxon>Physcomitrium</taxon>
    </lineage>
</organism>
<name>A0A2K1JV09_PHYPA</name>
<accession>A0A2K1JV09</accession>
<keyword evidence="4" id="KW-1185">Reference proteome</keyword>
<gene>
    <name evidence="2" type="ORF">PHYPA_015132</name>
</gene>
<reference evidence="2 4" key="1">
    <citation type="journal article" date="2008" name="Science">
        <title>The Physcomitrella genome reveals evolutionary insights into the conquest of land by plants.</title>
        <authorList>
            <person name="Rensing S."/>
            <person name="Lang D."/>
            <person name="Zimmer A."/>
            <person name="Terry A."/>
            <person name="Salamov A."/>
            <person name="Shapiro H."/>
            <person name="Nishiyama T."/>
            <person name="Perroud P.-F."/>
            <person name="Lindquist E."/>
            <person name="Kamisugi Y."/>
            <person name="Tanahashi T."/>
            <person name="Sakakibara K."/>
            <person name="Fujita T."/>
            <person name="Oishi K."/>
            <person name="Shin-I T."/>
            <person name="Kuroki Y."/>
            <person name="Toyoda A."/>
            <person name="Suzuki Y."/>
            <person name="Hashimoto A."/>
            <person name="Yamaguchi K."/>
            <person name="Sugano A."/>
            <person name="Kohara Y."/>
            <person name="Fujiyama A."/>
            <person name="Anterola A."/>
            <person name="Aoki S."/>
            <person name="Ashton N."/>
            <person name="Barbazuk W.B."/>
            <person name="Barker E."/>
            <person name="Bennetzen J."/>
            <person name="Bezanilla M."/>
            <person name="Blankenship R."/>
            <person name="Cho S.H."/>
            <person name="Dutcher S."/>
            <person name="Estelle M."/>
            <person name="Fawcett J.A."/>
            <person name="Gundlach H."/>
            <person name="Hanada K."/>
            <person name="Heyl A."/>
            <person name="Hicks K.A."/>
            <person name="Hugh J."/>
            <person name="Lohr M."/>
            <person name="Mayer K."/>
            <person name="Melkozernov A."/>
            <person name="Murata T."/>
            <person name="Nelson D."/>
            <person name="Pils B."/>
            <person name="Prigge M."/>
            <person name="Reiss B."/>
            <person name="Renner T."/>
            <person name="Rombauts S."/>
            <person name="Rushton P."/>
            <person name="Sanderfoot A."/>
            <person name="Schween G."/>
            <person name="Shiu S.-H."/>
            <person name="Stueber K."/>
            <person name="Theodoulou F.L."/>
            <person name="Tu H."/>
            <person name="Van de Peer Y."/>
            <person name="Verrier P.J."/>
            <person name="Waters E."/>
            <person name="Wood A."/>
            <person name="Yang L."/>
            <person name="Cove D."/>
            <person name="Cuming A."/>
            <person name="Hasebe M."/>
            <person name="Lucas S."/>
            <person name="Mishler D.B."/>
            <person name="Reski R."/>
            <person name="Grigoriev I."/>
            <person name="Quatrano R.S."/>
            <person name="Boore J.L."/>
        </authorList>
    </citation>
    <scope>NUCLEOTIDE SEQUENCE [LARGE SCALE GENOMIC DNA]</scope>
    <source>
        <strain evidence="3 4">cv. Gransden 2004</strain>
    </source>
</reference>
<evidence type="ECO:0000313" key="2">
    <source>
        <dbReference type="EMBL" id="PNR45361.1"/>
    </source>
</evidence>
<dbReference type="Proteomes" id="UP000006727">
    <property type="component" value="Chromosome 11"/>
</dbReference>
<dbReference type="AlphaFoldDB" id="A0A2K1JV09"/>
<proteinExistence type="predicted"/>
<feature type="region of interest" description="Disordered" evidence="1">
    <location>
        <begin position="52"/>
        <end position="73"/>
    </location>
</feature>
<protein>
    <submittedName>
        <fullName evidence="2 3">Uncharacterized protein</fullName>
    </submittedName>
</protein>
<reference evidence="3" key="3">
    <citation type="submission" date="2020-12" db="UniProtKB">
        <authorList>
            <consortium name="EnsemblPlants"/>
        </authorList>
    </citation>
    <scope>IDENTIFICATION</scope>
</reference>
<evidence type="ECO:0000313" key="4">
    <source>
        <dbReference type="Proteomes" id="UP000006727"/>
    </source>
</evidence>
<dbReference type="Gramene" id="Pp3c11_17181V3.1">
    <property type="protein sequence ID" value="PAC:32956644.CDS.1"/>
    <property type="gene ID" value="Pp3c11_17181"/>
</dbReference>
<reference evidence="2 4" key="2">
    <citation type="journal article" date="2018" name="Plant J.">
        <title>The Physcomitrella patens chromosome-scale assembly reveals moss genome structure and evolution.</title>
        <authorList>
            <person name="Lang D."/>
            <person name="Ullrich K.K."/>
            <person name="Murat F."/>
            <person name="Fuchs J."/>
            <person name="Jenkins J."/>
            <person name="Haas F.B."/>
            <person name="Piednoel M."/>
            <person name="Gundlach H."/>
            <person name="Van Bel M."/>
            <person name="Meyberg R."/>
            <person name="Vives C."/>
            <person name="Morata J."/>
            <person name="Symeonidi A."/>
            <person name="Hiss M."/>
            <person name="Muchero W."/>
            <person name="Kamisugi Y."/>
            <person name="Saleh O."/>
            <person name="Blanc G."/>
            <person name="Decker E.L."/>
            <person name="van Gessel N."/>
            <person name="Grimwood J."/>
            <person name="Hayes R.D."/>
            <person name="Graham S.W."/>
            <person name="Gunter L.E."/>
            <person name="McDaniel S.F."/>
            <person name="Hoernstein S.N.W."/>
            <person name="Larsson A."/>
            <person name="Li F.W."/>
            <person name="Perroud P.F."/>
            <person name="Phillips J."/>
            <person name="Ranjan P."/>
            <person name="Rokshar D.S."/>
            <person name="Rothfels C.J."/>
            <person name="Schneider L."/>
            <person name="Shu S."/>
            <person name="Stevenson D.W."/>
            <person name="Thummler F."/>
            <person name="Tillich M."/>
            <person name="Villarreal Aguilar J.C."/>
            <person name="Widiez T."/>
            <person name="Wong G.K."/>
            <person name="Wymore A."/>
            <person name="Zhang Y."/>
            <person name="Zimmer A.D."/>
            <person name="Quatrano R.S."/>
            <person name="Mayer K.F.X."/>
            <person name="Goodstein D."/>
            <person name="Casacuberta J.M."/>
            <person name="Vandepoele K."/>
            <person name="Reski R."/>
            <person name="Cuming A.C."/>
            <person name="Tuskan G.A."/>
            <person name="Maumus F."/>
            <person name="Salse J."/>
            <person name="Schmutz J."/>
            <person name="Rensing S.A."/>
        </authorList>
    </citation>
    <scope>NUCLEOTIDE SEQUENCE [LARGE SCALE GENOMIC DNA]</scope>
    <source>
        <strain evidence="3 4">cv. Gransden 2004</strain>
    </source>
</reference>
<dbReference type="EnsemblPlants" id="Pp3c11_17181V3.1">
    <property type="protein sequence ID" value="PAC:32956644.CDS.1"/>
    <property type="gene ID" value="Pp3c11_17181"/>
</dbReference>
<evidence type="ECO:0000313" key="3">
    <source>
        <dbReference type="EnsemblPlants" id="PAC:32956644.CDS.1"/>
    </source>
</evidence>
<evidence type="ECO:0000256" key="1">
    <source>
        <dbReference type="SAM" id="MobiDB-lite"/>
    </source>
</evidence>
<sequence length="73" mass="8066">MEQGTSWVGTSVSVCVRVGWSAKPAFFRRQRRRRSPWIVRFSAFALRAAGRAASLPPPNSSRPLFDSFASVGP</sequence>
<dbReference type="EMBL" id="ABEU02000011">
    <property type="protein sequence ID" value="PNR45361.1"/>
    <property type="molecule type" value="Genomic_DNA"/>
</dbReference>